<dbReference type="InterPro" id="IPR000160">
    <property type="entry name" value="GGDEF_dom"/>
</dbReference>
<proteinExistence type="predicted"/>
<dbReference type="Pfam" id="PF00072">
    <property type="entry name" value="Response_reg"/>
    <property type="match status" value="1"/>
</dbReference>
<evidence type="ECO:0000313" key="5">
    <source>
        <dbReference type="EMBL" id="MBE0382033.1"/>
    </source>
</evidence>
<dbReference type="InterPro" id="IPR001789">
    <property type="entry name" value="Sig_transdc_resp-reg_receiver"/>
</dbReference>
<sequence>MSSEQNDFLFLEQDYEDEEVVEQSKFWDILIVDDEPEIHSVTKLALSGLEYNGAGLRFHDAYSGAEAIEVLANNESICVIFLDVIMETDDAGLQVVKKVREELNNHHVRIILRTGQAGNTPEEKVIREYDINDYKTKTELTRSKLVTSLITAIRSYEQVCKLEYQSYAMNTIVSASKSILGLTDIKQLCKEIVQHMSIILQCEAQGLVCSKLDGDDFIQVLGGNGAYHSCFGEKLSTINHKIFSQVEQCFNLSEHHYTDSTATFLLKSKHRKAALYIECDNIPTDEQLQFAEIFLTNVSVALDNVRLFVKLRDAAYKDVLTGISNRTNFIERVAHFQNPHVNDYVFVLIDVVNFADINNGLGQEVGNKLLIGIVQRLKENYPKAKELSRIGADVFGFLVRRDEFDLKALNEYLSKPFNAEDNVLPIDFRIALCEQQDFQSTGIDTLKVAYIALNQAKKIKHKEGVYYTIEMQDKMAWRLGIIRQLRHDFSRNKLEVWYQPQLALDDLSLIGCEALLRWPAENGTYISPAEFVPLAEDAGLIVDIGQWVLEQACQQQKRLEKMGEEIGIAVNVSVPQFKVKGYAQNVKATLEKYGVKPKNIELEVTESVVMDELDTVVNTLRELKELGIEVAIDDFGTGFSSLSYIQSLPLDRLKIDRAFIKDLPDKDTGAIASLVISLGAKLGLKTIAEGVETQQQAQFLKDLGCDEVQGFMYAKPMPEHELVEFINKRNNKI</sequence>
<dbReference type="InterPro" id="IPR043128">
    <property type="entry name" value="Rev_trsase/Diguanyl_cyclase"/>
</dbReference>
<dbReference type="SMART" id="SM00448">
    <property type="entry name" value="REC"/>
    <property type="match status" value="1"/>
</dbReference>
<dbReference type="SUPFAM" id="SSF52172">
    <property type="entry name" value="CheY-like"/>
    <property type="match status" value="1"/>
</dbReference>
<evidence type="ECO:0000256" key="1">
    <source>
        <dbReference type="PROSITE-ProRule" id="PRU00169"/>
    </source>
</evidence>
<dbReference type="RefSeq" id="WP_104641987.1">
    <property type="nucleotide sequence ID" value="NZ_AQGW01000018.1"/>
</dbReference>
<keyword evidence="8" id="KW-1185">Reference proteome</keyword>
<evidence type="ECO:0000259" key="2">
    <source>
        <dbReference type="PROSITE" id="PS50110"/>
    </source>
</evidence>
<dbReference type="Gene3D" id="3.30.70.270">
    <property type="match status" value="1"/>
</dbReference>
<dbReference type="InterPro" id="IPR050706">
    <property type="entry name" value="Cyclic-di-GMP_PDE-like"/>
</dbReference>
<evidence type="ECO:0000313" key="6">
    <source>
        <dbReference type="EMBL" id="SOU39833.1"/>
    </source>
</evidence>
<dbReference type="Pfam" id="PF00563">
    <property type="entry name" value="EAL"/>
    <property type="match status" value="1"/>
</dbReference>
<dbReference type="EMBL" id="AQGW01000018">
    <property type="protein sequence ID" value="MBE0382033.1"/>
    <property type="molecule type" value="Genomic_DNA"/>
</dbReference>
<evidence type="ECO:0000259" key="3">
    <source>
        <dbReference type="PROSITE" id="PS50883"/>
    </source>
</evidence>
<dbReference type="SUPFAM" id="SSF141868">
    <property type="entry name" value="EAL domain-like"/>
    <property type="match status" value="1"/>
</dbReference>
<feature type="domain" description="EAL" evidence="3">
    <location>
        <begin position="478"/>
        <end position="730"/>
    </location>
</feature>
<dbReference type="Proteomes" id="UP000238288">
    <property type="component" value="Chromosome PCAR9a"/>
</dbReference>
<dbReference type="Proteomes" id="UP000615003">
    <property type="component" value="Unassembled WGS sequence"/>
</dbReference>
<protein>
    <submittedName>
        <fullName evidence="6">Diguanylate phosphodiesterase</fullName>
    </submittedName>
</protein>
<dbReference type="Gene3D" id="3.40.50.2300">
    <property type="match status" value="1"/>
</dbReference>
<dbReference type="SMART" id="SM00052">
    <property type="entry name" value="EAL"/>
    <property type="match status" value="1"/>
</dbReference>
<evidence type="ECO:0000259" key="4">
    <source>
        <dbReference type="PROSITE" id="PS50887"/>
    </source>
</evidence>
<dbReference type="GO" id="GO:0000160">
    <property type="term" value="P:phosphorelay signal transduction system"/>
    <property type="evidence" value="ECO:0007669"/>
    <property type="project" value="InterPro"/>
</dbReference>
<dbReference type="InterPro" id="IPR011006">
    <property type="entry name" value="CheY-like_superfamily"/>
</dbReference>
<dbReference type="InterPro" id="IPR035919">
    <property type="entry name" value="EAL_sf"/>
</dbReference>
<dbReference type="PANTHER" id="PTHR33121">
    <property type="entry name" value="CYCLIC DI-GMP PHOSPHODIESTERASE PDEF"/>
    <property type="match status" value="1"/>
</dbReference>
<name>A0A2K4X6B2_PSEVC</name>
<dbReference type="InterPro" id="IPR001633">
    <property type="entry name" value="EAL_dom"/>
</dbReference>
<keyword evidence="1" id="KW-0597">Phosphoprotein</keyword>
<reference evidence="5 8" key="1">
    <citation type="submission" date="2015-06" db="EMBL/GenBank/DDBJ databases">
        <title>Genome sequence of Pseudoalteromonas carrageenovora.</title>
        <authorList>
            <person name="Xie B.-B."/>
            <person name="Rong J.-C."/>
            <person name="Qin Q.-L."/>
            <person name="Zhang Y.-Z."/>
        </authorList>
    </citation>
    <scope>NUCLEOTIDE SEQUENCE [LARGE SCALE GENOMIC DNA]</scope>
    <source>
        <strain evidence="5 8">IAM 12662</strain>
    </source>
</reference>
<dbReference type="PROSITE" id="PS50887">
    <property type="entry name" value="GGDEF"/>
    <property type="match status" value="1"/>
</dbReference>
<dbReference type="Pfam" id="PF00990">
    <property type="entry name" value="GGDEF"/>
    <property type="match status" value="1"/>
</dbReference>
<dbReference type="PROSITE" id="PS50110">
    <property type="entry name" value="RESPONSE_REGULATORY"/>
    <property type="match status" value="1"/>
</dbReference>
<dbReference type="SMART" id="SM00267">
    <property type="entry name" value="GGDEF"/>
    <property type="match status" value="1"/>
</dbReference>
<feature type="domain" description="Response regulatory" evidence="2">
    <location>
        <begin position="28"/>
        <end position="152"/>
    </location>
</feature>
<dbReference type="InterPro" id="IPR021800">
    <property type="entry name" value="DUF3369"/>
</dbReference>
<dbReference type="CDD" id="cd01948">
    <property type="entry name" value="EAL"/>
    <property type="match status" value="1"/>
</dbReference>
<feature type="domain" description="GGDEF" evidence="4">
    <location>
        <begin position="342"/>
        <end position="470"/>
    </location>
</feature>
<dbReference type="GeneID" id="93662477"/>
<gene>
    <name evidence="6" type="ORF">PCAR9_A20253</name>
    <name evidence="5" type="ORF">PCARR_a0294</name>
</gene>
<dbReference type="AlphaFoldDB" id="A0A2K4X6B2"/>
<dbReference type="SUPFAM" id="SSF55073">
    <property type="entry name" value="Nucleotide cyclase"/>
    <property type="match status" value="1"/>
</dbReference>
<feature type="modified residue" description="4-aspartylphosphate" evidence="1">
    <location>
        <position position="83"/>
    </location>
</feature>
<evidence type="ECO:0000313" key="8">
    <source>
        <dbReference type="Proteomes" id="UP000615003"/>
    </source>
</evidence>
<dbReference type="EMBL" id="LT965928">
    <property type="protein sequence ID" value="SOU39833.1"/>
    <property type="molecule type" value="Genomic_DNA"/>
</dbReference>
<dbReference type="OrthoDB" id="9813903at2"/>
<evidence type="ECO:0000313" key="7">
    <source>
        <dbReference type="Proteomes" id="UP000238288"/>
    </source>
</evidence>
<dbReference type="Pfam" id="PF11849">
    <property type="entry name" value="DUF3369"/>
    <property type="match status" value="1"/>
</dbReference>
<dbReference type="InterPro" id="IPR029787">
    <property type="entry name" value="Nucleotide_cyclase"/>
</dbReference>
<dbReference type="PROSITE" id="PS50883">
    <property type="entry name" value="EAL"/>
    <property type="match status" value="1"/>
</dbReference>
<organism evidence="6 7">
    <name type="scientific">Pseudoalteromonas carrageenovora IAM 12662</name>
    <dbReference type="NCBI Taxonomy" id="1314868"/>
    <lineage>
        <taxon>Bacteria</taxon>
        <taxon>Pseudomonadati</taxon>
        <taxon>Pseudomonadota</taxon>
        <taxon>Gammaproteobacteria</taxon>
        <taxon>Alteromonadales</taxon>
        <taxon>Pseudoalteromonadaceae</taxon>
        <taxon>Pseudoalteromonas</taxon>
    </lineage>
</organism>
<reference evidence="6 7" key="2">
    <citation type="submission" date="2017-11" db="EMBL/GenBank/DDBJ databases">
        <authorList>
            <person name="Han C.G."/>
        </authorList>
    </citation>
    <scope>NUCLEOTIDE SEQUENCE [LARGE SCALE GENOMIC DNA]</scope>
    <source>
        <strain evidence="7">ATCC 43555</strain>
        <strain evidence="6">ATCC43555</strain>
    </source>
</reference>
<dbReference type="Gene3D" id="3.20.20.450">
    <property type="entry name" value="EAL domain"/>
    <property type="match status" value="1"/>
</dbReference>
<dbReference type="GO" id="GO:0071111">
    <property type="term" value="F:cyclic-guanylate-specific phosphodiesterase activity"/>
    <property type="evidence" value="ECO:0007669"/>
    <property type="project" value="InterPro"/>
</dbReference>
<accession>A0A2K4X6B2</accession>
<dbReference type="PANTHER" id="PTHR33121:SF70">
    <property type="entry name" value="SIGNALING PROTEIN YKOW"/>
    <property type="match status" value="1"/>
</dbReference>